<dbReference type="AlphaFoldDB" id="A0A847S1U9"/>
<feature type="transmembrane region" description="Helical" evidence="1">
    <location>
        <begin position="219"/>
        <end position="240"/>
    </location>
</feature>
<feature type="transmembrane region" description="Helical" evidence="1">
    <location>
        <begin position="155"/>
        <end position="173"/>
    </location>
</feature>
<dbReference type="EMBL" id="JABAIA010000002">
    <property type="protein sequence ID" value="NLR66837.1"/>
    <property type="molecule type" value="Genomic_DNA"/>
</dbReference>
<dbReference type="Proteomes" id="UP000570474">
    <property type="component" value="Unassembled WGS sequence"/>
</dbReference>
<sequence length="520" mass="61544">MITREKLAIDNKNKSDIRDISFRDFVLQTKIYRIAIAVCFLAMIVQLFVFKYFYPYPSFINGDSYEYLKSAFYNLKINTYPIGYAKFLRLFSVFFIGGDSLVVFQYFFTQFSILWLMFSVFYFYNPNKIIQMTLLGVMVTSPIFLYLANYISSDSLFLGLSICWFTTLIWILNRPSYRLWVFHSIFVCMAFIVRYNALYYPLISLVVVVLDRRNISLKVVGLVLMFGLIGMFVVFTSLQYKKLTGRIQFSPFSGWQMANNAMYAYKFVDPAKRKELPLKFHGLDKDVRAYFDTTRPFLNKFPEEMLWVSTIYMWKPTSPLRIYMNRMHVGDTTFSEFRKWSEVAPLYNEYGIELMKTYPGVFVRMYLWPNLIKFYVPPVEFLSSYGYRVDSIPPVAMAWFDYKHNKAKTRFKDNHVSILEWYPNICGIMNAVFIMLSVSFFVLKGRRLDRKIFLLWIMYFLFWMTNIVFSVFASPIALRFQIFPLVLCTAINFVLLDFVLKGSGDQREETIKSDNQEVSI</sequence>
<feature type="transmembrane region" description="Helical" evidence="1">
    <location>
        <begin position="103"/>
        <end position="123"/>
    </location>
</feature>
<feature type="transmembrane region" description="Helical" evidence="1">
    <location>
        <begin position="482"/>
        <end position="500"/>
    </location>
</feature>
<evidence type="ECO:0000313" key="3">
    <source>
        <dbReference type="Proteomes" id="UP000570474"/>
    </source>
</evidence>
<keyword evidence="3" id="KW-1185">Reference proteome</keyword>
<feature type="transmembrane region" description="Helical" evidence="1">
    <location>
        <begin position="129"/>
        <end position="148"/>
    </location>
</feature>
<reference evidence="2 3" key="1">
    <citation type="submission" date="2020-04" db="EMBL/GenBank/DDBJ databases">
        <authorList>
            <person name="Yin C."/>
        </authorList>
    </citation>
    <scope>NUCLEOTIDE SEQUENCE [LARGE SCALE GENOMIC DNA]</scope>
    <source>
        <strain evidence="2 3">Ae27</strain>
    </source>
</reference>
<keyword evidence="1" id="KW-0812">Transmembrane</keyword>
<feature type="transmembrane region" description="Helical" evidence="1">
    <location>
        <begin position="31"/>
        <end position="54"/>
    </location>
</feature>
<protein>
    <recommendedName>
        <fullName evidence="4">Glycosyltransferase RgtA/B/C/D-like domain-containing protein</fullName>
    </recommendedName>
</protein>
<evidence type="ECO:0000313" key="2">
    <source>
        <dbReference type="EMBL" id="NLR66837.1"/>
    </source>
</evidence>
<feature type="transmembrane region" description="Helical" evidence="1">
    <location>
        <begin position="455"/>
        <end position="476"/>
    </location>
</feature>
<feature type="transmembrane region" description="Helical" evidence="1">
    <location>
        <begin position="421"/>
        <end position="443"/>
    </location>
</feature>
<proteinExistence type="predicted"/>
<dbReference type="RefSeq" id="WP_168872740.1">
    <property type="nucleotide sequence ID" value="NZ_JABAIA010000002.1"/>
</dbReference>
<evidence type="ECO:0008006" key="4">
    <source>
        <dbReference type="Google" id="ProtNLM"/>
    </source>
</evidence>
<evidence type="ECO:0000256" key="1">
    <source>
        <dbReference type="SAM" id="Phobius"/>
    </source>
</evidence>
<keyword evidence="1" id="KW-1133">Transmembrane helix</keyword>
<accession>A0A847S1U9</accession>
<feature type="transmembrane region" description="Helical" evidence="1">
    <location>
        <begin position="179"/>
        <end position="198"/>
    </location>
</feature>
<gene>
    <name evidence="2" type="ORF">HGH92_21190</name>
</gene>
<keyword evidence="1" id="KW-0472">Membrane</keyword>
<organism evidence="2 3">
    <name type="scientific">Chitinophaga varians</name>
    <dbReference type="NCBI Taxonomy" id="2202339"/>
    <lineage>
        <taxon>Bacteria</taxon>
        <taxon>Pseudomonadati</taxon>
        <taxon>Bacteroidota</taxon>
        <taxon>Chitinophagia</taxon>
        <taxon>Chitinophagales</taxon>
        <taxon>Chitinophagaceae</taxon>
        <taxon>Chitinophaga</taxon>
    </lineage>
</organism>
<name>A0A847S1U9_9BACT</name>
<comment type="caution">
    <text evidence="2">The sequence shown here is derived from an EMBL/GenBank/DDBJ whole genome shotgun (WGS) entry which is preliminary data.</text>
</comment>